<keyword evidence="1" id="KW-1133">Transmembrane helix</keyword>
<protein>
    <submittedName>
        <fullName evidence="2">Uncharacterized protein</fullName>
    </submittedName>
</protein>
<name>A0ABP1AKB6_9BRYO</name>
<evidence type="ECO:0000256" key="1">
    <source>
        <dbReference type="SAM" id="Phobius"/>
    </source>
</evidence>
<evidence type="ECO:0000313" key="3">
    <source>
        <dbReference type="Proteomes" id="UP001497522"/>
    </source>
</evidence>
<keyword evidence="1" id="KW-0812">Transmembrane</keyword>
<gene>
    <name evidence="2" type="ORF">CSSPJE1EN2_LOCUS5984</name>
</gene>
<reference evidence="2" key="1">
    <citation type="submission" date="2024-03" db="EMBL/GenBank/DDBJ databases">
        <authorList>
            <consortium name="ELIXIR-Norway"/>
            <consortium name="Elixir Norway"/>
        </authorList>
    </citation>
    <scope>NUCLEOTIDE SEQUENCE</scope>
</reference>
<keyword evidence="3" id="KW-1185">Reference proteome</keyword>
<keyword evidence="1" id="KW-0472">Membrane</keyword>
<dbReference type="EMBL" id="OZ023714">
    <property type="protein sequence ID" value="CAK9862989.1"/>
    <property type="molecule type" value="Genomic_DNA"/>
</dbReference>
<organism evidence="2 3">
    <name type="scientific">Sphagnum jensenii</name>
    <dbReference type="NCBI Taxonomy" id="128206"/>
    <lineage>
        <taxon>Eukaryota</taxon>
        <taxon>Viridiplantae</taxon>
        <taxon>Streptophyta</taxon>
        <taxon>Embryophyta</taxon>
        <taxon>Bryophyta</taxon>
        <taxon>Sphagnophytina</taxon>
        <taxon>Sphagnopsida</taxon>
        <taxon>Sphagnales</taxon>
        <taxon>Sphagnaceae</taxon>
        <taxon>Sphagnum</taxon>
    </lineage>
</organism>
<proteinExistence type="predicted"/>
<feature type="transmembrane region" description="Helical" evidence="1">
    <location>
        <begin position="15"/>
        <end position="32"/>
    </location>
</feature>
<sequence>MLALGWSSSSRRKRVHWSGGVFLLLMGGFYYSEKLVDHVRLDVLKLRGCCKEEVEPLGTWLSFFVGAAGGGNMGVGVR</sequence>
<dbReference type="Proteomes" id="UP001497522">
    <property type="component" value="Chromosome 13"/>
</dbReference>
<evidence type="ECO:0000313" key="2">
    <source>
        <dbReference type="EMBL" id="CAK9862989.1"/>
    </source>
</evidence>
<accession>A0ABP1AKB6</accession>